<reference evidence="2" key="1">
    <citation type="submission" date="2024-03" db="EMBL/GenBank/DDBJ databases">
        <title>WGS assembly of Saponaria officinalis var. Norfolk2.</title>
        <authorList>
            <person name="Jenkins J."/>
            <person name="Shu S."/>
            <person name="Grimwood J."/>
            <person name="Barry K."/>
            <person name="Goodstein D."/>
            <person name="Schmutz J."/>
            <person name="Leebens-Mack J."/>
            <person name="Osbourn A."/>
        </authorList>
    </citation>
    <scope>NUCLEOTIDE SEQUENCE [LARGE SCALE GENOMIC DNA]</scope>
    <source>
        <strain evidence="2">JIC</strain>
    </source>
</reference>
<dbReference type="AlphaFoldDB" id="A0AAW1GT41"/>
<feature type="coiled-coil region" evidence="1">
    <location>
        <begin position="257"/>
        <end position="284"/>
    </location>
</feature>
<organism evidence="2 3">
    <name type="scientific">Saponaria officinalis</name>
    <name type="common">Common soapwort</name>
    <name type="synonym">Lychnis saponaria</name>
    <dbReference type="NCBI Taxonomy" id="3572"/>
    <lineage>
        <taxon>Eukaryota</taxon>
        <taxon>Viridiplantae</taxon>
        <taxon>Streptophyta</taxon>
        <taxon>Embryophyta</taxon>
        <taxon>Tracheophyta</taxon>
        <taxon>Spermatophyta</taxon>
        <taxon>Magnoliopsida</taxon>
        <taxon>eudicotyledons</taxon>
        <taxon>Gunneridae</taxon>
        <taxon>Pentapetalae</taxon>
        <taxon>Caryophyllales</taxon>
        <taxon>Caryophyllaceae</taxon>
        <taxon>Caryophylleae</taxon>
        <taxon>Saponaria</taxon>
    </lineage>
</organism>
<dbReference type="PANTHER" id="PTHR36051">
    <property type="entry name" value="DYNAMIN"/>
    <property type="match status" value="1"/>
</dbReference>
<evidence type="ECO:0000313" key="2">
    <source>
        <dbReference type="EMBL" id="KAK9667964.1"/>
    </source>
</evidence>
<accession>A0AAW1GT41</accession>
<evidence type="ECO:0000256" key="1">
    <source>
        <dbReference type="SAM" id="Coils"/>
    </source>
</evidence>
<name>A0AAW1GT41_SAPOF</name>
<gene>
    <name evidence="2" type="ORF">RND81_13G024300</name>
</gene>
<dbReference type="PANTHER" id="PTHR36051:SF2">
    <property type="entry name" value="DYNAMIN"/>
    <property type="match status" value="1"/>
</dbReference>
<keyword evidence="1" id="KW-0175">Coiled coil</keyword>
<protein>
    <submittedName>
        <fullName evidence="2">Uncharacterized protein</fullName>
    </submittedName>
</protein>
<dbReference type="Proteomes" id="UP001443914">
    <property type="component" value="Unassembled WGS sequence"/>
</dbReference>
<sequence length="314" mass="33911">METTTSTTSMKNSKNGGESLIIKKSRMKIENPFTFKVLQVFTGFGFGCGLGIGVGQPLNLGAIPVLSEVTRAASGATHAFSGVGRHVNQSLKKIGAKNIEAGIGCGVGFGHGFGIGVALKPGVMQQIQLFMIEAMGKMMTKFGAAPDLSIVQGVLPTSVQSGMNIARGSFQDSLGSTSQLGKKTTNMTIQETLRNRTVHAGAGNLTSEDVLSNTSVGSRTEKLISGLLQDPVLRGDDTDVLTRDDELQSENRILRMVVKHQQVIEELMEENERLRQIMVEDLKVAPSKLRARHTSKSTSPCTDCFECRRKQRRK</sequence>
<comment type="caution">
    <text evidence="2">The sequence shown here is derived from an EMBL/GenBank/DDBJ whole genome shotgun (WGS) entry which is preliminary data.</text>
</comment>
<proteinExistence type="predicted"/>
<keyword evidence="3" id="KW-1185">Reference proteome</keyword>
<dbReference type="EMBL" id="JBDFQZ010000013">
    <property type="protein sequence ID" value="KAK9667964.1"/>
    <property type="molecule type" value="Genomic_DNA"/>
</dbReference>
<evidence type="ECO:0000313" key="3">
    <source>
        <dbReference type="Proteomes" id="UP001443914"/>
    </source>
</evidence>